<dbReference type="EMBL" id="CAADFK010000025">
    <property type="protein sequence ID" value="VFK11802.1"/>
    <property type="molecule type" value="Genomic_DNA"/>
</dbReference>
<reference evidence="1" key="1">
    <citation type="submission" date="2019-02" db="EMBL/GenBank/DDBJ databases">
        <authorList>
            <person name="Gruber-Vodicka R. H."/>
            <person name="Seah K. B. B."/>
        </authorList>
    </citation>
    <scope>NUCLEOTIDE SEQUENCE</scope>
    <source>
        <strain evidence="1">BECK_S313</strain>
    </source>
</reference>
<protein>
    <recommendedName>
        <fullName evidence="2">Transposase, YhgA-like</fullName>
    </recommendedName>
</protein>
<gene>
    <name evidence="1" type="ORF">BECKLPF1236B_GA0070989_102510</name>
</gene>
<evidence type="ECO:0000313" key="1">
    <source>
        <dbReference type="EMBL" id="VFK11802.1"/>
    </source>
</evidence>
<dbReference type="AlphaFoldDB" id="A0A450W439"/>
<accession>A0A450W439</accession>
<evidence type="ECO:0008006" key="2">
    <source>
        <dbReference type="Google" id="ProtNLM"/>
    </source>
</evidence>
<proteinExistence type="predicted"/>
<name>A0A450W439_9GAMM</name>
<sequence length="52" mass="6308">MTTPQTSTDAYDSPWKDILEHTFPEFMAFYFPKAHMRIDWSRGHQFKNTELR</sequence>
<organism evidence="1">
    <name type="scientific">Candidatus Kentrum sp. LPFa</name>
    <dbReference type="NCBI Taxonomy" id="2126335"/>
    <lineage>
        <taxon>Bacteria</taxon>
        <taxon>Pseudomonadati</taxon>
        <taxon>Pseudomonadota</taxon>
        <taxon>Gammaproteobacteria</taxon>
        <taxon>Candidatus Kentrum</taxon>
    </lineage>
</organism>